<gene>
    <name evidence="1" type="ORF">LTS18_013096</name>
</gene>
<name>A0ACC3DYY7_9PEZI</name>
<proteinExistence type="predicted"/>
<accession>A0ACC3DYY7</accession>
<dbReference type="EMBL" id="JAWDJW010000040">
    <property type="protein sequence ID" value="KAK3081899.1"/>
    <property type="molecule type" value="Genomic_DNA"/>
</dbReference>
<protein>
    <submittedName>
        <fullName evidence="1">Uncharacterized protein</fullName>
    </submittedName>
</protein>
<organism evidence="1 2">
    <name type="scientific">Coniosporium uncinatum</name>
    <dbReference type="NCBI Taxonomy" id="93489"/>
    <lineage>
        <taxon>Eukaryota</taxon>
        <taxon>Fungi</taxon>
        <taxon>Dikarya</taxon>
        <taxon>Ascomycota</taxon>
        <taxon>Pezizomycotina</taxon>
        <taxon>Dothideomycetes</taxon>
        <taxon>Dothideomycetes incertae sedis</taxon>
        <taxon>Coniosporium</taxon>
    </lineage>
</organism>
<reference evidence="1" key="1">
    <citation type="submission" date="2024-09" db="EMBL/GenBank/DDBJ databases">
        <title>Black Yeasts Isolated from many extreme environments.</title>
        <authorList>
            <person name="Coleine C."/>
            <person name="Stajich J.E."/>
            <person name="Selbmann L."/>
        </authorList>
    </citation>
    <scope>NUCLEOTIDE SEQUENCE</scope>
    <source>
        <strain evidence="1">CCFEE 5737</strain>
    </source>
</reference>
<evidence type="ECO:0000313" key="2">
    <source>
        <dbReference type="Proteomes" id="UP001186974"/>
    </source>
</evidence>
<evidence type="ECO:0000313" key="1">
    <source>
        <dbReference type="EMBL" id="KAK3081899.1"/>
    </source>
</evidence>
<keyword evidence="2" id="KW-1185">Reference proteome</keyword>
<sequence>MPPTETFIITLYSATDFRVLFLAFRWLQDVSNAFTWRLVTTNTNTDSGVINTEVDKARAAEEKAKALRTATAPASFDVVWRGREASEKALRSEAAQFESLWRVAYGGVSRNKLEETMSGKVKECEGKRGSGEAVVMADS</sequence>
<comment type="caution">
    <text evidence="1">The sequence shown here is derived from an EMBL/GenBank/DDBJ whole genome shotgun (WGS) entry which is preliminary data.</text>
</comment>
<dbReference type="Proteomes" id="UP001186974">
    <property type="component" value="Unassembled WGS sequence"/>
</dbReference>